<proteinExistence type="predicted"/>
<dbReference type="AlphaFoldDB" id="A0A7W8AFB5"/>
<dbReference type="Proteomes" id="UP000568380">
    <property type="component" value="Unassembled WGS sequence"/>
</dbReference>
<dbReference type="EMBL" id="JACHIN010000031">
    <property type="protein sequence ID" value="MBB5085132.1"/>
    <property type="molecule type" value="Genomic_DNA"/>
</dbReference>
<evidence type="ECO:0000313" key="2">
    <source>
        <dbReference type="Proteomes" id="UP000568380"/>
    </source>
</evidence>
<keyword evidence="2" id="KW-1185">Reference proteome</keyword>
<sequence>MTNPWQARFGFDFDPRYRWPLSLLGIRPGNCGLIVTERALRVRFGPWQLTTGLHNVSGAKVTGPYTALKVIGPHVSLADRGLSFGTNTRRGLCVTFHQPVRGGEPTGLLCHPGLTVTVSDPDALAEQLRSHLRSSQPARG</sequence>
<protein>
    <submittedName>
        <fullName evidence="1">Uncharacterized protein</fullName>
    </submittedName>
</protein>
<name>A0A7W8AFB5_9ACTN</name>
<comment type="caution">
    <text evidence="1">The sequence shown here is derived from an EMBL/GenBank/DDBJ whole genome shotgun (WGS) entry which is preliminary data.</text>
</comment>
<accession>A0A7W8AFB5</accession>
<organism evidence="1 2">
    <name type="scientific">Nonomuraea endophytica</name>
    <dbReference type="NCBI Taxonomy" id="714136"/>
    <lineage>
        <taxon>Bacteria</taxon>
        <taxon>Bacillati</taxon>
        <taxon>Actinomycetota</taxon>
        <taxon>Actinomycetes</taxon>
        <taxon>Streptosporangiales</taxon>
        <taxon>Streptosporangiaceae</taxon>
        <taxon>Nonomuraea</taxon>
    </lineage>
</organism>
<dbReference type="RefSeq" id="WP_184976301.1">
    <property type="nucleotide sequence ID" value="NZ_JACHIN010000031.1"/>
</dbReference>
<gene>
    <name evidence="1" type="ORF">HNR40_010646</name>
</gene>
<reference evidence="1 2" key="1">
    <citation type="submission" date="2020-08" db="EMBL/GenBank/DDBJ databases">
        <title>Genomic Encyclopedia of Type Strains, Phase IV (KMG-IV): sequencing the most valuable type-strain genomes for metagenomic binning, comparative biology and taxonomic classification.</title>
        <authorList>
            <person name="Goeker M."/>
        </authorList>
    </citation>
    <scope>NUCLEOTIDE SEQUENCE [LARGE SCALE GENOMIC DNA]</scope>
    <source>
        <strain evidence="1 2">DSM 45385</strain>
    </source>
</reference>
<evidence type="ECO:0000313" key="1">
    <source>
        <dbReference type="EMBL" id="MBB5085132.1"/>
    </source>
</evidence>